<organism evidence="1 2">
    <name type="scientific">Candidatus Allofournierella pullicola</name>
    <dbReference type="NCBI Taxonomy" id="2838596"/>
    <lineage>
        <taxon>Bacteria</taxon>
        <taxon>Bacillati</taxon>
        <taxon>Bacillota</taxon>
        <taxon>Clostridia</taxon>
        <taxon>Eubacteriales</taxon>
        <taxon>Oscillospiraceae</taxon>
        <taxon>Allofournierella</taxon>
    </lineage>
</organism>
<gene>
    <name evidence="1" type="ORF">H9865_04065</name>
</gene>
<accession>A0A9D1V366</accession>
<proteinExistence type="predicted"/>
<protein>
    <submittedName>
        <fullName evidence="1">Uncharacterized protein</fullName>
    </submittedName>
</protein>
<name>A0A9D1V366_9FIRM</name>
<dbReference type="AlphaFoldDB" id="A0A9D1V366"/>
<evidence type="ECO:0000313" key="1">
    <source>
        <dbReference type="EMBL" id="HIX05271.1"/>
    </source>
</evidence>
<dbReference type="InterPro" id="IPR027417">
    <property type="entry name" value="P-loop_NTPase"/>
</dbReference>
<reference evidence="1" key="1">
    <citation type="journal article" date="2021" name="PeerJ">
        <title>Extensive microbial diversity within the chicken gut microbiome revealed by metagenomics and culture.</title>
        <authorList>
            <person name="Gilroy R."/>
            <person name="Ravi A."/>
            <person name="Getino M."/>
            <person name="Pursley I."/>
            <person name="Horton D.L."/>
            <person name="Alikhan N.F."/>
            <person name="Baker D."/>
            <person name="Gharbi K."/>
            <person name="Hall N."/>
            <person name="Watson M."/>
            <person name="Adriaenssens E.M."/>
            <person name="Foster-Nyarko E."/>
            <person name="Jarju S."/>
            <person name="Secka A."/>
            <person name="Antonio M."/>
            <person name="Oren A."/>
            <person name="Chaudhuri R.R."/>
            <person name="La Ragione R."/>
            <person name="Hildebrand F."/>
            <person name="Pallen M.J."/>
        </authorList>
    </citation>
    <scope>NUCLEOTIDE SEQUENCE</scope>
    <source>
        <strain evidence="1">2239</strain>
    </source>
</reference>
<reference evidence="1" key="2">
    <citation type="submission" date="2021-04" db="EMBL/GenBank/DDBJ databases">
        <authorList>
            <person name="Gilroy R."/>
        </authorList>
    </citation>
    <scope>NUCLEOTIDE SEQUENCE</scope>
    <source>
        <strain evidence="1">2239</strain>
    </source>
</reference>
<evidence type="ECO:0000313" key="2">
    <source>
        <dbReference type="Proteomes" id="UP000824193"/>
    </source>
</evidence>
<dbReference type="EMBL" id="DXFW01000012">
    <property type="protein sequence ID" value="HIX05271.1"/>
    <property type="molecule type" value="Genomic_DNA"/>
</dbReference>
<dbReference type="SUPFAM" id="SSF52540">
    <property type="entry name" value="P-loop containing nucleoside triphosphate hydrolases"/>
    <property type="match status" value="1"/>
</dbReference>
<sequence length="355" mass="39057">MTNQTANVDFYLGALGPHGFCGYFDRLCQEPDRQMYLIKSGPGCGKSTMIRKIAEASPLPVQRIHCSSDPDSLDGVILDGPRAAVVDATPPHALEPVCPGAQERVVSLYHTMDTARLTENRGQILRLSMRCKALQERAASYIAGAAKLLADSRATAAWSTDTAKAASFAARLALRYLPRGESEGTEQVRLLSAVTPKGVLTFYNTIPALADTLVVFHDEYGLCSRLILDELRKQALRRGCSVISCPCPLGGGEIEHLFIPALRLVFLTSNSWHPMNFKGQKNIHCRRFEDKPKLRCRKKRLRFNRRAAAELLGQASAMQREAKTSHDAMEQLYGAAIDFSAVDRAAEELQAQLGL</sequence>
<comment type="caution">
    <text evidence="1">The sequence shown here is derived from an EMBL/GenBank/DDBJ whole genome shotgun (WGS) entry which is preliminary data.</text>
</comment>
<dbReference type="Proteomes" id="UP000824193">
    <property type="component" value="Unassembled WGS sequence"/>
</dbReference>